<evidence type="ECO:0000313" key="1">
    <source>
        <dbReference type="EMBL" id="GJS59947.1"/>
    </source>
</evidence>
<accession>A0ABQ4X4B1</accession>
<reference evidence="1" key="1">
    <citation type="journal article" date="2022" name="Int. J. Mol. Sci.">
        <title>Draft Genome of Tanacetum Coccineum: Genomic Comparison of Closely Related Tanacetum-Family Plants.</title>
        <authorList>
            <person name="Yamashiro T."/>
            <person name="Shiraishi A."/>
            <person name="Nakayama K."/>
            <person name="Satake H."/>
        </authorList>
    </citation>
    <scope>NUCLEOTIDE SEQUENCE</scope>
</reference>
<protein>
    <submittedName>
        <fullName evidence="1">Uncharacterized protein</fullName>
    </submittedName>
</protein>
<proteinExistence type="predicted"/>
<evidence type="ECO:0000313" key="2">
    <source>
        <dbReference type="Proteomes" id="UP001151760"/>
    </source>
</evidence>
<comment type="caution">
    <text evidence="1">The sequence shown here is derived from an EMBL/GenBank/DDBJ whole genome shotgun (WGS) entry which is preliminary data.</text>
</comment>
<organism evidence="1 2">
    <name type="scientific">Tanacetum coccineum</name>
    <dbReference type="NCBI Taxonomy" id="301880"/>
    <lineage>
        <taxon>Eukaryota</taxon>
        <taxon>Viridiplantae</taxon>
        <taxon>Streptophyta</taxon>
        <taxon>Embryophyta</taxon>
        <taxon>Tracheophyta</taxon>
        <taxon>Spermatophyta</taxon>
        <taxon>Magnoliopsida</taxon>
        <taxon>eudicotyledons</taxon>
        <taxon>Gunneridae</taxon>
        <taxon>Pentapetalae</taxon>
        <taxon>asterids</taxon>
        <taxon>campanulids</taxon>
        <taxon>Asterales</taxon>
        <taxon>Asteraceae</taxon>
        <taxon>Asteroideae</taxon>
        <taxon>Anthemideae</taxon>
        <taxon>Anthemidinae</taxon>
        <taxon>Tanacetum</taxon>
    </lineage>
</organism>
<name>A0ABQ4X4B1_9ASTR</name>
<dbReference type="EMBL" id="BQNB010009187">
    <property type="protein sequence ID" value="GJS59947.1"/>
    <property type="molecule type" value="Genomic_DNA"/>
</dbReference>
<reference evidence="1" key="2">
    <citation type="submission" date="2022-01" db="EMBL/GenBank/DDBJ databases">
        <authorList>
            <person name="Yamashiro T."/>
            <person name="Shiraishi A."/>
            <person name="Satake H."/>
            <person name="Nakayama K."/>
        </authorList>
    </citation>
    <scope>NUCLEOTIDE SEQUENCE</scope>
</reference>
<sequence length="342" mass="39714">MILQDTLQVSLAEHKSREEQEARENVALVDEHLASKREVCEIDGTMGVEPGVIKESSSVRDYYSIRRDNVNDEDELLGRYGYLFALYGRASCQGSIDVHLLDNPSLILSMQCASHVRLSCASVPKVIYLVHILSCHPAQSQTSSVPDQQYQLYLAMKDCSLYDAHPEGENSAKAAETSGCELMSVGESSVWRQVLQEDKSIHQTSGTLWMNVCLTIDEAISWRKVAVEMLRQRCTQEIRIKRTSRWVNKCVRKFNPYARYGVEHWKNPHAKIFYIRKQKEPGKPKEERLLQEELIDLTKDEAEYLKLFEEEIEERLKHRRQMRRWEMFVNGRPLGPRRERPE</sequence>
<dbReference type="Proteomes" id="UP001151760">
    <property type="component" value="Unassembled WGS sequence"/>
</dbReference>
<gene>
    <name evidence="1" type="ORF">Tco_0654731</name>
</gene>
<keyword evidence="2" id="KW-1185">Reference proteome</keyword>